<evidence type="ECO:0000256" key="1">
    <source>
        <dbReference type="SAM" id="Phobius"/>
    </source>
</evidence>
<evidence type="ECO:0008006" key="4">
    <source>
        <dbReference type="Google" id="ProtNLM"/>
    </source>
</evidence>
<organism evidence="2 3">
    <name type="scientific">Acinetobacter thutiue</name>
    <dbReference type="NCBI Taxonomy" id="2998078"/>
    <lineage>
        <taxon>Bacteria</taxon>
        <taxon>Pseudomonadati</taxon>
        <taxon>Pseudomonadota</taxon>
        <taxon>Gammaproteobacteria</taxon>
        <taxon>Moraxellales</taxon>
        <taxon>Moraxellaceae</taxon>
        <taxon>Acinetobacter</taxon>
    </lineage>
</organism>
<reference evidence="2" key="1">
    <citation type="submission" date="2023-06" db="EMBL/GenBank/DDBJ databases">
        <title>Two novel species of Acinetobacter isolated from motorbike repairing workshop in Vietnam.</title>
        <authorList>
            <person name="Le N.T.T."/>
        </authorList>
    </citation>
    <scope>NUCLEOTIDE SEQUENCE</scope>
    <source>
        <strain evidence="2">VNH17</strain>
    </source>
</reference>
<name>A0ABT7WNX4_9GAMM</name>
<sequence>MSTANRVFELQVSRFMIVLQLLIFIFLMILLYQLLALGIWLLCLGIMVIAWFRFLQQPQVKRFEYLEDQDWSFEFAVSDLSIQRRQIVKMIDHHCYIVLYFSASHDKTCIIWWDQLPVTQWKNLKLLVKLL</sequence>
<evidence type="ECO:0000313" key="2">
    <source>
        <dbReference type="EMBL" id="MDN0014373.1"/>
    </source>
</evidence>
<protein>
    <recommendedName>
        <fullName evidence="4">Toxin CptA</fullName>
    </recommendedName>
</protein>
<proteinExistence type="predicted"/>
<comment type="caution">
    <text evidence="2">The sequence shown here is derived from an EMBL/GenBank/DDBJ whole genome shotgun (WGS) entry which is preliminary data.</text>
</comment>
<keyword evidence="1" id="KW-0812">Transmembrane</keyword>
<evidence type="ECO:0000313" key="3">
    <source>
        <dbReference type="Proteomes" id="UP001168524"/>
    </source>
</evidence>
<accession>A0ABT7WNX4</accession>
<gene>
    <name evidence="2" type="ORF">QTA56_09010</name>
</gene>
<keyword evidence="3" id="KW-1185">Reference proteome</keyword>
<feature type="transmembrane region" description="Helical" evidence="1">
    <location>
        <begin position="37"/>
        <end position="55"/>
    </location>
</feature>
<feature type="transmembrane region" description="Helical" evidence="1">
    <location>
        <begin position="12"/>
        <end position="31"/>
    </location>
</feature>
<dbReference type="EMBL" id="JAUDZE010000003">
    <property type="protein sequence ID" value="MDN0014373.1"/>
    <property type="molecule type" value="Genomic_DNA"/>
</dbReference>
<dbReference type="RefSeq" id="WP_267980662.1">
    <property type="nucleotide sequence ID" value="NZ_JAPQKF010000003.1"/>
</dbReference>
<keyword evidence="1" id="KW-0472">Membrane</keyword>
<keyword evidence="1" id="KW-1133">Transmembrane helix</keyword>
<dbReference type="Proteomes" id="UP001168524">
    <property type="component" value="Unassembled WGS sequence"/>
</dbReference>